<comment type="caution">
    <text evidence="1">The sequence shown here is derived from an EMBL/GenBank/DDBJ whole genome shotgun (WGS) entry which is preliminary data.</text>
</comment>
<evidence type="ECO:0000313" key="1">
    <source>
        <dbReference type="EMBL" id="OBZ86059.1"/>
    </source>
</evidence>
<accession>A0A1C7NBD3</accession>
<dbReference type="OrthoDB" id="5340906at2759"/>
<organism evidence="1 2">
    <name type="scientific">Choanephora cucurbitarum</name>
    <dbReference type="NCBI Taxonomy" id="101091"/>
    <lineage>
        <taxon>Eukaryota</taxon>
        <taxon>Fungi</taxon>
        <taxon>Fungi incertae sedis</taxon>
        <taxon>Mucoromycota</taxon>
        <taxon>Mucoromycotina</taxon>
        <taxon>Mucoromycetes</taxon>
        <taxon>Mucorales</taxon>
        <taxon>Mucorineae</taxon>
        <taxon>Choanephoraceae</taxon>
        <taxon>Choanephoroideae</taxon>
        <taxon>Choanephora</taxon>
    </lineage>
</organism>
<protein>
    <submittedName>
        <fullName evidence="1">Uncharacterized protein</fullName>
    </submittedName>
</protein>
<evidence type="ECO:0000313" key="2">
    <source>
        <dbReference type="Proteomes" id="UP000093000"/>
    </source>
</evidence>
<name>A0A1C7NBD3_9FUNG</name>
<dbReference type="AlphaFoldDB" id="A0A1C7NBD3"/>
<sequence length="85" mass="10046">MYPRLPRLHPTLEASFNRLEEKNKWLLSTGKVVEDTLYKFSKSCIVDRPSCSMILHLDDKTYLKEKLFTQEETTEMKQKKPPLNS</sequence>
<gene>
    <name evidence="1" type="ORF">A0J61_05886</name>
</gene>
<reference evidence="1 2" key="1">
    <citation type="submission" date="2016-03" db="EMBL/GenBank/DDBJ databases">
        <title>Choanephora cucurbitarum.</title>
        <authorList>
            <person name="Min B."/>
            <person name="Park H."/>
            <person name="Park J.-H."/>
            <person name="Shin H.-D."/>
            <person name="Choi I.-G."/>
        </authorList>
    </citation>
    <scope>NUCLEOTIDE SEQUENCE [LARGE SCALE GENOMIC DNA]</scope>
    <source>
        <strain evidence="1 2">KUS-F28377</strain>
    </source>
</reference>
<keyword evidence="2" id="KW-1185">Reference proteome</keyword>
<proteinExistence type="predicted"/>
<dbReference type="InParanoid" id="A0A1C7NBD3"/>
<dbReference type="EMBL" id="LUGH01000332">
    <property type="protein sequence ID" value="OBZ86059.1"/>
    <property type="molecule type" value="Genomic_DNA"/>
</dbReference>
<dbReference type="Proteomes" id="UP000093000">
    <property type="component" value="Unassembled WGS sequence"/>
</dbReference>